<dbReference type="Pfam" id="PF08263">
    <property type="entry name" value="LRRNT_2"/>
    <property type="match status" value="1"/>
</dbReference>
<sequence>MAGKTVYFIAMFIALSSCLSARLAYGQITDPQEVSALLAVRSKLNDPSNNLKNWDKKKDPCASNWTGVICYPDLNITDGYKHVKELRLLKFNLSGVLAPELGQLVNMQRLDFMWNSIGGGIPKEIGKITALVHLLLSGNQLSGPLPDELGNLPNLNKFQLDLNQLSGSIPKSFAKLPKVQHFHMNNNSFSGQLPPELSTLPLLKHFLLDNNKLSGYLPPEFSQMPNLTILQLNNNNFEGNVIPDSYGNMSKLVKLSLRNCNLQGKVPDLSGIRSLLFLDLSRNQLTGNIPVNRLSDNITTIILSRNQLNGSIPSNFSGLPRLQKLRLNNNSLSGSVPSTIWKNRTLTSDETLEINFQDNLLSDIAGILDVPPNVTLKLHGNPVCQNASQRNISLLCGSDNGDEDTSTIVNKPVLTCPSSSCPTYYEYIPGLPDDKCFCAAPFGVGLRLRSPSISDFPPYRDLFDKFITGYVSLYPYQLYIDSLAWEEGPRLNMFLKFFPQFTNDSHTFNNSEIQRIADIFATFAIPRE</sequence>
<dbReference type="FunFam" id="3.80.10.10:FF:000041">
    <property type="entry name" value="LRR receptor-like serine/threonine-protein kinase ERECTA"/>
    <property type="match status" value="1"/>
</dbReference>
<evidence type="ECO:0000256" key="8">
    <source>
        <dbReference type="ARBA" id="ARBA00022737"/>
    </source>
</evidence>
<evidence type="ECO:0000313" key="17">
    <source>
        <dbReference type="EMBL" id="KAL2500330.1"/>
    </source>
</evidence>
<keyword evidence="7 15" id="KW-0732">Signal</keyword>
<dbReference type="InterPro" id="IPR001611">
    <property type="entry name" value="Leu-rich_rpt"/>
</dbReference>
<keyword evidence="5" id="KW-0808">Transferase</keyword>
<evidence type="ECO:0000256" key="12">
    <source>
        <dbReference type="ARBA" id="ARBA00022989"/>
    </source>
</evidence>
<comment type="subcellular location">
    <subcellularLocation>
        <location evidence="1">Membrane</location>
        <topology evidence="1">Single-pass membrane protein</topology>
    </subcellularLocation>
</comment>
<evidence type="ECO:0000256" key="13">
    <source>
        <dbReference type="ARBA" id="ARBA00023136"/>
    </source>
</evidence>
<keyword evidence="9" id="KW-0547">Nucleotide-binding</keyword>
<evidence type="ECO:0000256" key="2">
    <source>
        <dbReference type="ARBA" id="ARBA00012513"/>
    </source>
</evidence>
<dbReference type="GO" id="GO:0004674">
    <property type="term" value="F:protein serine/threonine kinase activity"/>
    <property type="evidence" value="ECO:0007669"/>
    <property type="project" value="UniProtKB-KW"/>
</dbReference>
<feature type="signal peptide" evidence="15">
    <location>
        <begin position="1"/>
        <end position="26"/>
    </location>
</feature>
<dbReference type="PANTHER" id="PTHR45974:SF23">
    <property type="entry name" value="PROTEIN KINASE DOMAIN-CONTAINING PROTEIN"/>
    <property type="match status" value="1"/>
</dbReference>
<evidence type="ECO:0000256" key="1">
    <source>
        <dbReference type="ARBA" id="ARBA00004167"/>
    </source>
</evidence>
<evidence type="ECO:0000256" key="15">
    <source>
        <dbReference type="SAM" id="SignalP"/>
    </source>
</evidence>
<keyword evidence="13" id="KW-0472">Membrane</keyword>
<dbReference type="GO" id="GO:0016020">
    <property type="term" value="C:membrane"/>
    <property type="evidence" value="ECO:0007669"/>
    <property type="project" value="UniProtKB-SubCell"/>
</dbReference>
<dbReference type="EMBL" id="JBFOLJ010000010">
    <property type="protein sequence ID" value="KAL2500330.1"/>
    <property type="molecule type" value="Genomic_DNA"/>
</dbReference>
<keyword evidence="6" id="KW-0812">Transmembrane</keyword>
<reference evidence="18" key="1">
    <citation type="submission" date="2024-07" db="EMBL/GenBank/DDBJ databases">
        <title>Two chromosome-level genome assemblies of Korean endemic species Abeliophyllum distichum and Forsythia ovata (Oleaceae).</title>
        <authorList>
            <person name="Jang H."/>
        </authorList>
    </citation>
    <scope>NUCLEOTIDE SEQUENCE [LARGE SCALE GENOMIC DNA]</scope>
</reference>
<proteinExistence type="predicted"/>
<dbReference type="PROSITE" id="PS51257">
    <property type="entry name" value="PROKAR_LIPOPROTEIN"/>
    <property type="match status" value="1"/>
</dbReference>
<evidence type="ECO:0000256" key="9">
    <source>
        <dbReference type="ARBA" id="ARBA00022741"/>
    </source>
</evidence>
<dbReference type="InterPro" id="IPR003591">
    <property type="entry name" value="Leu-rich_rpt_typical-subtyp"/>
</dbReference>
<protein>
    <recommendedName>
        <fullName evidence="2">non-specific serine/threonine protein kinase</fullName>
        <ecNumber evidence="2">2.7.11.1</ecNumber>
    </recommendedName>
</protein>
<evidence type="ECO:0000256" key="7">
    <source>
        <dbReference type="ARBA" id="ARBA00022729"/>
    </source>
</evidence>
<dbReference type="Pfam" id="PF00560">
    <property type="entry name" value="LRR_1"/>
    <property type="match status" value="7"/>
</dbReference>
<keyword evidence="11" id="KW-0067">ATP-binding</keyword>
<gene>
    <name evidence="17" type="ORF">Fot_34178</name>
</gene>
<keyword evidence="8" id="KW-0677">Repeat</keyword>
<evidence type="ECO:0000256" key="5">
    <source>
        <dbReference type="ARBA" id="ARBA00022679"/>
    </source>
</evidence>
<feature type="domain" description="Leucine-rich repeat-containing N-terminal plant-type" evidence="16">
    <location>
        <begin position="31"/>
        <end position="70"/>
    </location>
</feature>
<keyword evidence="12" id="KW-1133">Transmembrane helix</keyword>
<evidence type="ECO:0000313" key="18">
    <source>
        <dbReference type="Proteomes" id="UP001604277"/>
    </source>
</evidence>
<accession>A0ABD1SHZ1</accession>
<keyword evidence="14" id="KW-0325">Glycoprotein</keyword>
<dbReference type="PANTHER" id="PTHR45974">
    <property type="entry name" value="RECEPTOR-LIKE PROTEIN 55"/>
    <property type="match status" value="1"/>
</dbReference>
<evidence type="ECO:0000256" key="11">
    <source>
        <dbReference type="ARBA" id="ARBA00022840"/>
    </source>
</evidence>
<name>A0ABD1SHZ1_9LAMI</name>
<dbReference type="AlphaFoldDB" id="A0ABD1SHZ1"/>
<organism evidence="17 18">
    <name type="scientific">Forsythia ovata</name>
    <dbReference type="NCBI Taxonomy" id="205694"/>
    <lineage>
        <taxon>Eukaryota</taxon>
        <taxon>Viridiplantae</taxon>
        <taxon>Streptophyta</taxon>
        <taxon>Embryophyta</taxon>
        <taxon>Tracheophyta</taxon>
        <taxon>Spermatophyta</taxon>
        <taxon>Magnoliopsida</taxon>
        <taxon>eudicotyledons</taxon>
        <taxon>Gunneridae</taxon>
        <taxon>Pentapetalae</taxon>
        <taxon>asterids</taxon>
        <taxon>lamiids</taxon>
        <taxon>Lamiales</taxon>
        <taxon>Oleaceae</taxon>
        <taxon>Forsythieae</taxon>
        <taxon>Forsythia</taxon>
    </lineage>
</organism>
<dbReference type="Gene3D" id="3.80.10.10">
    <property type="entry name" value="Ribonuclease Inhibitor"/>
    <property type="match status" value="3"/>
</dbReference>
<dbReference type="GO" id="GO:0051707">
    <property type="term" value="P:response to other organism"/>
    <property type="evidence" value="ECO:0007669"/>
    <property type="project" value="UniProtKB-ARBA"/>
</dbReference>
<keyword evidence="4" id="KW-0433">Leucine-rich repeat</keyword>
<evidence type="ECO:0000259" key="16">
    <source>
        <dbReference type="Pfam" id="PF08263"/>
    </source>
</evidence>
<dbReference type="FunFam" id="3.80.10.10:FF:000129">
    <property type="entry name" value="Leucine-rich repeat receptor-like kinase"/>
    <property type="match status" value="1"/>
</dbReference>
<comment type="caution">
    <text evidence="17">The sequence shown here is derived from an EMBL/GenBank/DDBJ whole genome shotgun (WGS) entry which is preliminary data.</text>
</comment>
<dbReference type="InterPro" id="IPR032675">
    <property type="entry name" value="LRR_dom_sf"/>
</dbReference>
<keyword evidence="10" id="KW-0418">Kinase</keyword>
<evidence type="ECO:0000256" key="14">
    <source>
        <dbReference type="ARBA" id="ARBA00023180"/>
    </source>
</evidence>
<dbReference type="SUPFAM" id="SSF52058">
    <property type="entry name" value="L domain-like"/>
    <property type="match status" value="1"/>
</dbReference>
<keyword evidence="18" id="KW-1185">Reference proteome</keyword>
<evidence type="ECO:0000256" key="4">
    <source>
        <dbReference type="ARBA" id="ARBA00022614"/>
    </source>
</evidence>
<dbReference type="GO" id="GO:0006952">
    <property type="term" value="P:defense response"/>
    <property type="evidence" value="ECO:0007669"/>
    <property type="project" value="UniProtKB-ARBA"/>
</dbReference>
<evidence type="ECO:0000256" key="6">
    <source>
        <dbReference type="ARBA" id="ARBA00022692"/>
    </source>
</evidence>
<feature type="chain" id="PRO_5044816149" description="non-specific serine/threonine protein kinase" evidence="15">
    <location>
        <begin position="27"/>
        <end position="528"/>
    </location>
</feature>
<evidence type="ECO:0000256" key="10">
    <source>
        <dbReference type="ARBA" id="ARBA00022777"/>
    </source>
</evidence>
<dbReference type="SMART" id="SM00369">
    <property type="entry name" value="LRR_TYP"/>
    <property type="match status" value="4"/>
</dbReference>
<keyword evidence="3" id="KW-0723">Serine/threonine-protein kinase</keyword>
<dbReference type="InterPro" id="IPR013210">
    <property type="entry name" value="LRR_N_plant-typ"/>
</dbReference>
<dbReference type="GO" id="GO:0005524">
    <property type="term" value="F:ATP binding"/>
    <property type="evidence" value="ECO:0007669"/>
    <property type="project" value="UniProtKB-KW"/>
</dbReference>
<dbReference type="Proteomes" id="UP001604277">
    <property type="component" value="Unassembled WGS sequence"/>
</dbReference>
<evidence type="ECO:0000256" key="3">
    <source>
        <dbReference type="ARBA" id="ARBA00022527"/>
    </source>
</evidence>
<dbReference type="EC" id="2.7.11.1" evidence="2"/>